<dbReference type="PANTHER" id="PTHR42692">
    <property type="entry name" value="NUCLEOTIDE PYROPHOSPHOHYDROLASE"/>
    <property type="match status" value="1"/>
</dbReference>
<protein>
    <submittedName>
        <fullName evidence="2">Nucleotide pyrophosphohydrolase</fullName>
    </submittedName>
</protein>
<name>A0A6C0G1Y6_9BACL</name>
<reference evidence="2 3" key="1">
    <citation type="submission" date="2020-01" db="EMBL/GenBank/DDBJ databases">
        <title>Paenibacillus sp. nov., isolated from tomato rhizosphere.</title>
        <authorList>
            <person name="Weon H.-Y."/>
            <person name="Lee S.A."/>
        </authorList>
    </citation>
    <scope>NUCLEOTIDE SEQUENCE [LARGE SCALE GENOMIC DNA]</scope>
    <source>
        <strain evidence="2 3">12200R-189</strain>
    </source>
</reference>
<gene>
    <name evidence="2" type="ORF">GXP70_11855</name>
</gene>
<sequence length="143" mass="16210">MAVCAESQKHCFQKRFDITYEGKPQAKGGAEAVSQKSLADIQKEVDAYIGQFKEGYFSPLSMLARMSEEVGELAREVNHRYGEKPKKSDEADNSIEMELGDILFIVVCFANSLGIDLTEAHDRVMEKFNTRDANRWTRKNVEP</sequence>
<dbReference type="EMBL" id="CP048209">
    <property type="protein sequence ID" value="QHT60560.1"/>
    <property type="molecule type" value="Genomic_DNA"/>
</dbReference>
<evidence type="ECO:0000313" key="2">
    <source>
        <dbReference type="EMBL" id="QHT60560.1"/>
    </source>
</evidence>
<dbReference type="Gene3D" id="1.10.287.1080">
    <property type="entry name" value="MazG-like"/>
    <property type="match status" value="1"/>
</dbReference>
<keyword evidence="3" id="KW-1185">Reference proteome</keyword>
<dbReference type="InterPro" id="IPR012359">
    <property type="entry name" value="MazG-related_YpjD"/>
</dbReference>
<dbReference type="Pfam" id="PF03819">
    <property type="entry name" value="MazG"/>
    <property type="match status" value="1"/>
</dbReference>
<dbReference type="InterPro" id="IPR004518">
    <property type="entry name" value="MazG-like_dom"/>
</dbReference>
<dbReference type="AlphaFoldDB" id="A0A6C0G1Y6"/>
<dbReference type="Proteomes" id="UP000476064">
    <property type="component" value="Chromosome"/>
</dbReference>
<evidence type="ECO:0000259" key="1">
    <source>
        <dbReference type="Pfam" id="PF03819"/>
    </source>
</evidence>
<dbReference type="PANTHER" id="PTHR42692:SF1">
    <property type="entry name" value="NUCLEOTIDE PYROPHOSPHOHYDROLASE"/>
    <property type="match status" value="1"/>
</dbReference>
<dbReference type="GO" id="GO:0016787">
    <property type="term" value="F:hydrolase activity"/>
    <property type="evidence" value="ECO:0007669"/>
    <property type="project" value="UniProtKB-KW"/>
</dbReference>
<dbReference type="CDD" id="cd11531">
    <property type="entry name" value="NTP-PPase_BsYpjD"/>
    <property type="match status" value="1"/>
</dbReference>
<organism evidence="2 3">
    <name type="scientific">Paenibacillus lycopersici</name>
    <dbReference type="NCBI Taxonomy" id="2704462"/>
    <lineage>
        <taxon>Bacteria</taxon>
        <taxon>Bacillati</taxon>
        <taxon>Bacillota</taxon>
        <taxon>Bacilli</taxon>
        <taxon>Bacillales</taxon>
        <taxon>Paenibacillaceae</taxon>
        <taxon>Paenibacillus</taxon>
    </lineage>
</organism>
<keyword evidence="2" id="KW-0378">Hydrolase</keyword>
<feature type="domain" description="NTP pyrophosphohydrolase MazG-like" evidence="1">
    <location>
        <begin position="57"/>
        <end position="136"/>
    </location>
</feature>
<dbReference type="InterPro" id="IPR047046">
    <property type="entry name" value="YpjD/YvdC"/>
</dbReference>
<dbReference type="KEGG" id="plyc:GXP70_11855"/>
<evidence type="ECO:0000313" key="3">
    <source>
        <dbReference type="Proteomes" id="UP000476064"/>
    </source>
</evidence>
<accession>A0A6C0G1Y6</accession>
<proteinExistence type="predicted"/>
<dbReference type="SUPFAM" id="SSF101386">
    <property type="entry name" value="all-alpha NTP pyrophosphatases"/>
    <property type="match status" value="1"/>
</dbReference>